<evidence type="ECO:0000313" key="3">
    <source>
        <dbReference type="Proteomes" id="UP001487740"/>
    </source>
</evidence>
<evidence type="ECO:0000313" key="2">
    <source>
        <dbReference type="EMBL" id="KAK8378296.1"/>
    </source>
</evidence>
<dbReference type="EMBL" id="JARAKH010000045">
    <property type="protein sequence ID" value="KAK8378296.1"/>
    <property type="molecule type" value="Genomic_DNA"/>
</dbReference>
<keyword evidence="3" id="KW-1185">Reference proteome</keyword>
<feature type="region of interest" description="Disordered" evidence="1">
    <location>
        <begin position="40"/>
        <end position="60"/>
    </location>
</feature>
<evidence type="ECO:0000256" key="1">
    <source>
        <dbReference type="SAM" id="MobiDB-lite"/>
    </source>
</evidence>
<comment type="caution">
    <text evidence="2">The sequence shown here is derived from an EMBL/GenBank/DDBJ whole genome shotgun (WGS) entry which is preliminary data.</text>
</comment>
<dbReference type="Proteomes" id="UP001487740">
    <property type="component" value="Unassembled WGS sequence"/>
</dbReference>
<dbReference type="AlphaFoldDB" id="A0AAW0STD6"/>
<name>A0AAW0STD6_SCYPA</name>
<sequence length="138" mass="14847">MPTLSTPPAIGEDNVICRVSFNRQSTRCVRSLPTPCPRCTPPEEPVRRRAAPPPPQQQGGAAWAWVGGCTWLCCEKGCERGDCSWSPSGAGGVSLCLYSLTWQAVMAASFKASCASTFVPEAAKDTKKEGNTRRTEIK</sequence>
<accession>A0AAW0STD6</accession>
<proteinExistence type="predicted"/>
<reference evidence="2 3" key="1">
    <citation type="submission" date="2023-03" db="EMBL/GenBank/DDBJ databases">
        <title>High-quality genome of Scylla paramamosain provides insights in environmental adaptation.</title>
        <authorList>
            <person name="Zhang L."/>
        </authorList>
    </citation>
    <scope>NUCLEOTIDE SEQUENCE [LARGE SCALE GENOMIC DNA]</scope>
    <source>
        <strain evidence="2">LZ_2023a</strain>
        <tissue evidence="2">Muscle</tissue>
    </source>
</reference>
<protein>
    <submittedName>
        <fullName evidence="2">Uncharacterized protein</fullName>
    </submittedName>
</protein>
<gene>
    <name evidence="2" type="ORF">O3P69_011055</name>
</gene>
<organism evidence="2 3">
    <name type="scientific">Scylla paramamosain</name>
    <name type="common">Mud crab</name>
    <dbReference type="NCBI Taxonomy" id="85552"/>
    <lineage>
        <taxon>Eukaryota</taxon>
        <taxon>Metazoa</taxon>
        <taxon>Ecdysozoa</taxon>
        <taxon>Arthropoda</taxon>
        <taxon>Crustacea</taxon>
        <taxon>Multicrustacea</taxon>
        <taxon>Malacostraca</taxon>
        <taxon>Eumalacostraca</taxon>
        <taxon>Eucarida</taxon>
        <taxon>Decapoda</taxon>
        <taxon>Pleocyemata</taxon>
        <taxon>Brachyura</taxon>
        <taxon>Eubrachyura</taxon>
        <taxon>Portunoidea</taxon>
        <taxon>Portunidae</taxon>
        <taxon>Portuninae</taxon>
        <taxon>Scylla</taxon>
    </lineage>
</organism>